<dbReference type="InterPro" id="IPR000587">
    <property type="entry name" value="Creatinase_N"/>
</dbReference>
<keyword evidence="7" id="KW-0031">Aminopeptidase</keyword>
<evidence type="ECO:0000259" key="4">
    <source>
        <dbReference type="Pfam" id="PF00557"/>
    </source>
</evidence>
<dbReference type="FunFam" id="3.90.230.10:FF:000009">
    <property type="entry name" value="xaa-Pro aminopeptidase 2"/>
    <property type="match status" value="1"/>
</dbReference>
<keyword evidence="8" id="KW-1185">Reference proteome</keyword>
<name>A0A1M6HNT6_9FIRM</name>
<evidence type="ECO:0000259" key="6">
    <source>
        <dbReference type="Pfam" id="PF16188"/>
    </source>
</evidence>
<gene>
    <name evidence="7" type="ORF">SAMN02745691_01585</name>
</gene>
<protein>
    <submittedName>
        <fullName evidence="7">Xaa-Pro aminopeptidase</fullName>
    </submittedName>
</protein>
<accession>A0A1M6HNT6</accession>
<keyword evidence="2" id="KW-0479">Metal-binding</keyword>
<organism evidence="7 8">
    <name type="scientific">Parasporobacterium paucivorans DSM 15970</name>
    <dbReference type="NCBI Taxonomy" id="1122934"/>
    <lineage>
        <taxon>Bacteria</taxon>
        <taxon>Bacillati</taxon>
        <taxon>Bacillota</taxon>
        <taxon>Clostridia</taxon>
        <taxon>Lachnospirales</taxon>
        <taxon>Lachnospiraceae</taxon>
        <taxon>Parasporobacterium</taxon>
    </lineage>
</organism>
<proteinExistence type="inferred from homology"/>
<dbReference type="PANTHER" id="PTHR43763">
    <property type="entry name" value="XAA-PRO AMINOPEPTIDASE 1"/>
    <property type="match status" value="1"/>
</dbReference>
<dbReference type="STRING" id="1122934.SAMN02745691_01585"/>
<dbReference type="CDD" id="cd01085">
    <property type="entry name" value="APP"/>
    <property type="match status" value="1"/>
</dbReference>
<evidence type="ECO:0000259" key="5">
    <source>
        <dbReference type="Pfam" id="PF01321"/>
    </source>
</evidence>
<dbReference type="RefSeq" id="WP_073993862.1">
    <property type="nucleotide sequence ID" value="NZ_FQYT01000015.1"/>
</dbReference>
<dbReference type="SUPFAM" id="SSF55920">
    <property type="entry name" value="Creatinase/aminopeptidase"/>
    <property type="match status" value="1"/>
</dbReference>
<dbReference type="OrthoDB" id="9806388at2"/>
<evidence type="ECO:0000256" key="3">
    <source>
        <dbReference type="ARBA" id="ARBA00022801"/>
    </source>
</evidence>
<keyword evidence="7" id="KW-0645">Protease</keyword>
<dbReference type="GO" id="GO:0070006">
    <property type="term" value="F:metalloaminopeptidase activity"/>
    <property type="evidence" value="ECO:0007669"/>
    <property type="project" value="InterPro"/>
</dbReference>
<evidence type="ECO:0000256" key="2">
    <source>
        <dbReference type="ARBA" id="ARBA00022723"/>
    </source>
</evidence>
<evidence type="ECO:0000256" key="1">
    <source>
        <dbReference type="ARBA" id="ARBA00008766"/>
    </source>
</evidence>
<feature type="domain" description="Peptidase M24 C-terminal" evidence="6">
    <location>
        <begin position="537"/>
        <end position="597"/>
    </location>
</feature>
<dbReference type="Proteomes" id="UP000184342">
    <property type="component" value="Unassembled WGS sequence"/>
</dbReference>
<reference evidence="7 8" key="1">
    <citation type="submission" date="2016-11" db="EMBL/GenBank/DDBJ databases">
        <authorList>
            <person name="Jaros S."/>
            <person name="Januszkiewicz K."/>
            <person name="Wedrychowicz H."/>
        </authorList>
    </citation>
    <scope>NUCLEOTIDE SEQUENCE [LARGE SCALE GENOMIC DNA]</scope>
    <source>
        <strain evidence="7 8">DSM 15970</strain>
    </source>
</reference>
<evidence type="ECO:0000313" key="8">
    <source>
        <dbReference type="Proteomes" id="UP000184342"/>
    </source>
</evidence>
<dbReference type="GO" id="GO:0005737">
    <property type="term" value="C:cytoplasm"/>
    <property type="evidence" value="ECO:0007669"/>
    <property type="project" value="UniProtKB-ARBA"/>
</dbReference>
<dbReference type="AlphaFoldDB" id="A0A1M6HNT6"/>
<dbReference type="Pfam" id="PF01321">
    <property type="entry name" value="Creatinase_N"/>
    <property type="match status" value="1"/>
</dbReference>
<dbReference type="PANTHER" id="PTHR43763:SF6">
    <property type="entry name" value="XAA-PRO AMINOPEPTIDASE 1"/>
    <property type="match status" value="1"/>
</dbReference>
<sequence>MIKNRIDRLRSLMAERNIDTYIIPTADFHESEYVCAYFQARKYMCGFTGSAGVLVITRTEGCLFTDGRYFIQAERQLQDTSVDLYRSGEKGVPSLVNLVVDKTPENGCVAFDGRVINAKLGQEIEEKTAHKSIRIRFEEDLIDLIWEKRPPIHFSPIWHLEEKYTGKSVEEKLKELRSKMQEHGADVHVLTSLNDIAWLYNMRADDVPNNPVAMAYTVVYADKAAVFLHSGSLEKEMEQVLAEAGVAIFEYEDFYTYISEHRSEFEKVLIDPGNINYVTWKILETDTEPVLHSNPTIHMKSIKNQTEIKNITAAHIKDGAAVTKFMYWLKSNIGRMKITEMSATEELLRLRSGVEGFIDLSFDTIAAYKDHAPMMHYSATPETDAELMEEEMFLVDSGGHYYEGTTDITRTFVLGDITEEMKLHYTTVVKSMLRLSKATFLYGCTGLTLDVLAREPVWNLYLDYKCGTGHGVGYLLSVHEGPNQFRWKSAAGNGAGCVFEPGMITTNEPGIYIEGSHGIRIENEILCIEKFDDGQDKYLGFTPLTFVPIDLDGVDVRYLDVSDIAALNEYHKAVYETISPYLNAEEKKWLAYYTRPL</sequence>
<dbReference type="InterPro" id="IPR050422">
    <property type="entry name" value="X-Pro_aminopeptidase_P"/>
</dbReference>
<feature type="domain" description="Peptidase M24" evidence="4">
    <location>
        <begin position="310"/>
        <end position="527"/>
    </location>
</feature>
<dbReference type="InterPro" id="IPR000994">
    <property type="entry name" value="Pept_M24"/>
</dbReference>
<dbReference type="Pfam" id="PF16189">
    <property type="entry name" value="Creatinase_N_2"/>
    <property type="match status" value="1"/>
</dbReference>
<dbReference type="InterPro" id="IPR033740">
    <property type="entry name" value="Pept_M24B"/>
</dbReference>
<dbReference type="Pfam" id="PF00557">
    <property type="entry name" value="Peptidase_M24"/>
    <property type="match status" value="1"/>
</dbReference>
<dbReference type="Gene3D" id="3.90.230.10">
    <property type="entry name" value="Creatinase/methionine aminopeptidase superfamily"/>
    <property type="match status" value="1"/>
</dbReference>
<dbReference type="SUPFAM" id="SSF53092">
    <property type="entry name" value="Creatinase/prolidase N-terminal domain"/>
    <property type="match status" value="2"/>
</dbReference>
<dbReference type="Gene3D" id="3.40.350.10">
    <property type="entry name" value="Creatinase/prolidase N-terminal domain"/>
    <property type="match status" value="2"/>
</dbReference>
<comment type="similarity">
    <text evidence="1">Belongs to the peptidase M24B family.</text>
</comment>
<dbReference type="InterPro" id="IPR029149">
    <property type="entry name" value="Creatin/AminoP/Spt16_N"/>
</dbReference>
<evidence type="ECO:0000313" key="7">
    <source>
        <dbReference type="EMBL" id="SHJ23786.1"/>
    </source>
</evidence>
<feature type="domain" description="Creatinase N-terminal" evidence="5">
    <location>
        <begin position="5"/>
        <end position="128"/>
    </location>
</feature>
<dbReference type="GO" id="GO:0046872">
    <property type="term" value="F:metal ion binding"/>
    <property type="evidence" value="ECO:0007669"/>
    <property type="project" value="UniProtKB-KW"/>
</dbReference>
<dbReference type="EMBL" id="FQYT01000015">
    <property type="protein sequence ID" value="SHJ23786.1"/>
    <property type="molecule type" value="Genomic_DNA"/>
</dbReference>
<dbReference type="Pfam" id="PF16188">
    <property type="entry name" value="Peptidase_M24_C"/>
    <property type="match status" value="1"/>
</dbReference>
<dbReference type="InterPro" id="IPR032416">
    <property type="entry name" value="Peptidase_M24_C"/>
</dbReference>
<keyword evidence="3" id="KW-0378">Hydrolase</keyword>
<dbReference type="InterPro" id="IPR036005">
    <property type="entry name" value="Creatinase/aminopeptidase-like"/>
</dbReference>